<gene>
    <name evidence="1" type="ORF">GCM10010238_17390</name>
</gene>
<reference evidence="1" key="1">
    <citation type="journal article" date="2014" name="Int. J. Syst. Evol. Microbiol.">
        <title>Complete genome sequence of Corynebacterium casei LMG S-19264T (=DSM 44701T), isolated from a smear-ripened cheese.</title>
        <authorList>
            <consortium name="US DOE Joint Genome Institute (JGI-PGF)"/>
            <person name="Walter F."/>
            <person name="Albersmeier A."/>
            <person name="Kalinowski J."/>
            <person name="Ruckert C."/>
        </authorList>
    </citation>
    <scope>NUCLEOTIDE SEQUENCE</scope>
    <source>
        <strain evidence="1">JCM 4234</strain>
    </source>
</reference>
<comment type="caution">
    <text evidence="1">The sequence shown here is derived from an EMBL/GenBank/DDBJ whole genome shotgun (WGS) entry which is preliminary data.</text>
</comment>
<dbReference type="Proteomes" id="UP000653493">
    <property type="component" value="Unassembled WGS sequence"/>
</dbReference>
<organism evidence="1 2">
    <name type="scientific">Streptomyces griseoviridis</name>
    <dbReference type="NCBI Taxonomy" id="45398"/>
    <lineage>
        <taxon>Bacteria</taxon>
        <taxon>Bacillati</taxon>
        <taxon>Actinomycetota</taxon>
        <taxon>Actinomycetes</taxon>
        <taxon>Kitasatosporales</taxon>
        <taxon>Streptomycetaceae</taxon>
        <taxon>Streptomyces</taxon>
    </lineage>
</organism>
<accession>A0A918GBW1</accession>
<reference evidence="1" key="2">
    <citation type="submission" date="2020-09" db="EMBL/GenBank/DDBJ databases">
        <authorList>
            <person name="Sun Q."/>
            <person name="Ohkuma M."/>
        </authorList>
    </citation>
    <scope>NUCLEOTIDE SEQUENCE</scope>
    <source>
        <strain evidence="1">JCM 4234</strain>
    </source>
</reference>
<sequence>MPGLLVAPVSWGAQVMTVTVSAAVPPATPGTTPQPTASDAPAATVARVEEIFLIRRLPVMKPHDSPTGLTWGRPPFNAR</sequence>
<protein>
    <submittedName>
        <fullName evidence="1">Uncharacterized protein</fullName>
    </submittedName>
</protein>
<evidence type="ECO:0000313" key="2">
    <source>
        <dbReference type="Proteomes" id="UP000653493"/>
    </source>
</evidence>
<dbReference type="AlphaFoldDB" id="A0A918GBW1"/>
<dbReference type="EMBL" id="BMSL01000003">
    <property type="protein sequence ID" value="GGS29118.1"/>
    <property type="molecule type" value="Genomic_DNA"/>
</dbReference>
<proteinExistence type="predicted"/>
<keyword evidence="2" id="KW-1185">Reference proteome</keyword>
<evidence type="ECO:0000313" key="1">
    <source>
        <dbReference type="EMBL" id="GGS29118.1"/>
    </source>
</evidence>
<name>A0A918GBW1_STRGD</name>